<evidence type="ECO:0000313" key="1">
    <source>
        <dbReference type="EMBL" id="UQS84772.1"/>
    </source>
</evidence>
<protein>
    <submittedName>
        <fullName evidence="1">Uncharacterized protein</fullName>
    </submittedName>
</protein>
<organism evidence="1 2">
    <name type="scientific">Apilactobacillus apisilvae</name>
    <dbReference type="NCBI Taxonomy" id="2923364"/>
    <lineage>
        <taxon>Bacteria</taxon>
        <taxon>Bacillati</taxon>
        <taxon>Bacillota</taxon>
        <taxon>Bacilli</taxon>
        <taxon>Lactobacillales</taxon>
        <taxon>Lactobacillaceae</taxon>
        <taxon>Apilactobacillus</taxon>
    </lineage>
</organism>
<dbReference type="EMBL" id="CP093362">
    <property type="protein sequence ID" value="UQS84772.1"/>
    <property type="molecule type" value="Genomic_DNA"/>
</dbReference>
<dbReference type="RefSeq" id="WP_249510755.1">
    <property type="nucleotide sequence ID" value="NZ_CP093362.1"/>
</dbReference>
<keyword evidence="2" id="KW-1185">Reference proteome</keyword>
<accession>A0ABY4PGN9</accession>
<reference evidence="1 2" key="1">
    <citation type="journal article" date="2022" name="Int. J. Syst. Evol. Microbiol.">
        <title>Apilactobacillus apisilvae sp. nov., Nicolia spurrieriana gen. nov. sp. nov., Bombilactobacillus folatiphilus sp. nov. and Bombilactobacillus thymidiniphilus sp. nov., four new lactic acid bacterial isolates from stingless bees Tetragonula carbonaria and Austroplebeia australis.</title>
        <authorList>
            <person name="Oliphant S.A."/>
            <person name="Watson-Haigh N.S."/>
            <person name="Sumby K.M."/>
            <person name="Gardner J."/>
            <person name="Groom S."/>
            <person name="Jiranek V."/>
        </authorList>
    </citation>
    <scope>NUCLEOTIDE SEQUENCE [LARGE SCALE GENOMIC DNA]</scope>
    <source>
        <strain evidence="1 2">SG5_A10</strain>
    </source>
</reference>
<sequence length="112" mass="12739">MNNIIPDIAILESVTKIKINDLAEQVKAAYFYFNRKKNSLSIDESNDEYISFSFNDHNDFILNGSGGRPSDIEQFIGYLGNLGAKFDVFNILDDNDETKIISINFNVKRLPL</sequence>
<dbReference type="Proteomes" id="UP000831859">
    <property type="component" value="Chromosome"/>
</dbReference>
<name>A0ABY4PGN9_9LACO</name>
<proteinExistence type="predicted"/>
<gene>
    <name evidence="1" type="ORF">MOO46_05875</name>
</gene>
<evidence type="ECO:0000313" key="2">
    <source>
        <dbReference type="Proteomes" id="UP000831859"/>
    </source>
</evidence>